<feature type="coiled-coil region" evidence="3">
    <location>
        <begin position="526"/>
        <end position="553"/>
    </location>
</feature>
<evidence type="ECO:0000259" key="5">
    <source>
        <dbReference type="PROSITE" id="PS51774"/>
    </source>
</evidence>
<evidence type="ECO:0000313" key="7">
    <source>
        <dbReference type="Proteomes" id="UP000636709"/>
    </source>
</evidence>
<evidence type="ECO:0000313" key="6">
    <source>
        <dbReference type="EMBL" id="KAF8721889.1"/>
    </source>
</evidence>
<feature type="coiled-coil region" evidence="3">
    <location>
        <begin position="866"/>
        <end position="963"/>
    </location>
</feature>
<dbReference type="PANTHER" id="PTHR32258">
    <property type="entry name" value="PROTEIN NETWORKED 4A"/>
    <property type="match status" value="1"/>
</dbReference>
<accession>A0A835C0Z7</accession>
<reference evidence="6" key="1">
    <citation type="submission" date="2020-07" db="EMBL/GenBank/DDBJ databases">
        <title>Genome sequence and genetic diversity analysis of an under-domesticated orphan crop, white fonio (Digitaria exilis).</title>
        <authorList>
            <person name="Bennetzen J.L."/>
            <person name="Chen S."/>
            <person name="Ma X."/>
            <person name="Wang X."/>
            <person name="Yssel A.E.J."/>
            <person name="Chaluvadi S.R."/>
            <person name="Johnson M."/>
            <person name="Gangashetty P."/>
            <person name="Hamidou F."/>
            <person name="Sanogo M.D."/>
            <person name="Zwaenepoel A."/>
            <person name="Wallace J."/>
            <person name="Van De Peer Y."/>
            <person name="Van Deynze A."/>
        </authorList>
    </citation>
    <scope>NUCLEOTIDE SEQUENCE</scope>
    <source>
        <tissue evidence="6">Leaves</tissue>
    </source>
</reference>
<dbReference type="GO" id="GO:0051015">
    <property type="term" value="F:actin filament binding"/>
    <property type="evidence" value="ECO:0007669"/>
    <property type="project" value="TreeGrafter"/>
</dbReference>
<feature type="domain" description="NAB" evidence="5">
    <location>
        <begin position="13"/>
        <end position="146"/>
    </location>
</feature>
<feature type="coiled-coil region" evidence="3">
    <location>
        <begin position="1526"/>
        <end position="1553"/>
    </location>
</feature>
<protein>
    <recommendedName>
        <fullName evidence="5">NAB domain-containing protein</fullName>
    </recommendedName>
</protein>
<name>A0A835C0Z7_9POAL</name>
<feature type="coiled-coil region" evidence="3">
    <location>
        <begin position="201"/>
        <end position="291"/>
    </location>
</feature>
<dbReference type="OrthoDB" id="10255522at2759"/>
<feature type="coiled-coil region" evidence="3">
    <location>
        <begin position="324"/>
        <end position="501"/>
    </location>
</feature>
<feature type="coiled-coil region" evidence="3">
    <location>
        <begin position="1441"/>
        <end position="1468"/>
    </location>
</feature>
<gene>
    <name evidence="6" type="ORF">HU200_022833</name>
</gene>
<comment type="caution">
    <text evidence="6">The sequence shown here is derived from an EMBL/GenBank/DDBJ whole genome shotgun (WGS) entry which is preliminary data.</text>
</comment>
<comment type="similarity">
    <text evidence="2">Belongs to the NET family.</text>
</comment>
<dbReference type="PANTHER" id="PTHR32258:SF8">
    <property type="entry name" value="PROTEIN NETWORKED 1A"/>
    <property type="match status" value="1"/>
</dbReference>
<keyword evidence="7" id="KW-1185">Reference proteome</keyword>
<feature type="coiled-coil region" evidence="3">
    <location>
        <begin position="662"/>
        <end position="703"/>
    </location>
</feature>
<feature type="region of interest" description="Disordered" evidence="4">
    <location>
        <begin position="1577"/>
        <end position="1601"/>
    </location>
</feature>
<evidence type="ECO:0000256" key="2">
    <source>
        <dbReference type="ARBA" id="ARBA00038006"/>
    </source>
</evidence>
<dbReference type="InterPro" id="IPR051861">
    <property type="entry name" value="NET_actin-binding_domain"/>
</dbReference>
<dbReference type="EMBL" id="JACEFO010001679">
    <property type="protein sequence ID" value="KAF8721889.1"/>
    <property type="molecule type" value="Genomic_DNA"/>
</dbReference>
<evidence type="ECO:0000256" key="3">
    <source>
        <dbReference type="SAM" id="Coils"/>
    </source>
</evidence>
<evidence type="ECO:0000256" key="4">
    <source>
        <dbReference type="SAM" id="MobiDB-lite"/>
    </source>
</evidence>
<keyword evidence="1 3" id="KW-0175">Coiled coil</keyword>
<feature type="coiled-coil region" evidence="3">
    <location>
        <begin position="1101"/>
        <end position="1128"/>
    </location>
</feature>
<dbReference type="GO" id="GO:0005886">
    <property type="term" value="C:plasma membrane"/>
    <property type="evidence" value="ECO:0007669"/>
    <property type="project" value="TreeGrafter"/>
</dbReference>
<proteinExistence type="inferred from homology"/>
<dbReference type="Pfam" id="PF07765">
    <property type="entry name" value="KIP1"/>
    <property type="match status" value="1"/>
</dbReference>
<organism evidence="6 7">
    <name type="scientific">Digitaria exilis</name>
    <dbReference type="NCBI Taxonomy" id="1010633"/>
    <lineage>
        <taxon>Eukaryota</taxon>
        <taxon>Viridiplantae</taxon>
        <taxon>Streptophyta</taxon>
        <taxon>Embryophyta</taxon>
        <taxon>Tracheophyta</taxon>
        <taxon>Spermatophyta</taxon>
        <taxon>Magnoliopsida</taxon>
        <taxon>Liliopsida</taxon>
        <taxon>Poales</taxon>
        <taxon>Poaceae</taxon>
        <taxon>PACMAD clade</taxon>
        <taxon>Panicoideae</taxon>
        <taxon>Panicodae</taxon>
        <taxon>Paniceae</taxon>
        <taxon>Anthephorinae</taxon>
        <taxon>Digitaria</taxon>
    </lineage>
</organism>
<dbReference type="InterPro" id="IPR011684">
    <property type="entry name" value="NAB"/>
</dbReference>
<dbReference type="Proteomes" id="UP000636709">
    <property type="component" value="Unassembled WGS sequence"/>
</dbReference>
<evidence type="ECO:0000256" key="1">
    <source>
        <dbReference type="ARBA" id="ARBA00023054"/>
    </source>
</evidence>
<sequence length="1601" mass="185418">MATTSPTNTRRKYSWWWDSHICPKNSKWLQENLSELSRLVSIGGLRFNISKEGILNKDFRRLLFLEGCNLKPQYNVGLCFLECLINADMDSKIKLMIRIIEEDAESFAKRAEMYYRRRPELMTLLEELYRAYRALAERYDHAAGELRQAHRKIAEAFPDQVLMDLDDDLPADTASIETDMDNPDMSPYFLSFINASDSKKRNKDDQDYERLHKELASLSEENQDLKDRISSMLEQNNRAECEILRLKESLTQQEAEKEAAVSLYQQSTARLQNLKSEIMHTQEKFNRLKEDMQTGPQPLGKGDEQFFLLERANQDLLLELDNMKLLFKQKHDELNDKKAELEKLHISTEEEHLKRMQAEMAQLSLEKQLLLAQDKLRQLALEKQSEVSKMKIITESKAVLQKELEKTLEENQKLNDQSHSSSAMIIRLQDEIISMKNVQRRLEEEVCQHSEEKKKLQNELCHLKEDRSDLERNHSSIKEQIQSVNLNVESLQALAQELRDGNFELKEIVKNHESIELLRIDNLRQLERMSETNAQLEKSLSAVTIELEGLRLNKVALEESCMHLKSKITTHQSERAVLVAQIEVVSQTMEELLEKNVFLENSLSDANAELESLRRKLKELEESSQALQNQNSILQHEKKTLIHQVCLKNKLFSNNNPDQVGVDSITVTLLSLERQYKELERRHSDLQKEKDLVLDEVIKLQEQIRLERKEHEDSTHSSNTRFNAVQKKINLLLEEGRNREVQLGKEELKIVKAQIEIFVLQQCLNDMAEVNSDISAQLQKKTETCKVQEDKMYSLSQHNEKLTEGIGSVVRVLHLDRKYESVNQMKLEIIVQLILNEISCLLNNISDAQDVKQNELLEKSLVVTLLEHFGQEVADLRSERNVLKQDQQTKDEELLQLQREKEELMKISDEFLEEVEARNHKVDELKAEAKFLVGRLSELQESRRSLQSEMTKLLQTNSFLSNELNDSIEKRKMFEHDLSNLVTEAVNKDILSVIFRSLHEERTLQLKSLHNNFGCLQTAGSELYQEIKMMNKRLGDIEIENNYLGKELSRIMSVYGGCIVQTAAGKGHPGQRDASVLNSDRNSQEDYHVNMEVGQQKEFGEADLQELNEVLQEEVFKLRSEVEMLRSNKKTVFDIRSCDEEVMKLLANMQMAITNAALFKEKVLELIITCESFEISAMVQKEVLKEEIIQRNSYVDELKDKLNAVEIENRRLKVDLNGDFTMLGSLQTEVNALEERTLSLSNDCLQSNKLRMEENVLSPEVKTAIQSSGDENAMRKVKDMELQKLHGTIKALQKVVTDTGVLLEQERLDFNANLQEAKKQIEVLKLKEILDDDIIEMNYEQMLKDIQLDLIQTSWGRRTSPFGQEKRSVPQVDDKTVNLRGTVGPSCGHMADDLRPPQSESFGRDNNQMVVKELSIDKQELPRLASTEPHQEWRNKVVERLSSDAQRLNALQSSIQELKANAETSEELELESVRYQIREAEGIIMQLIDTNSKLSKKAEEFTSADGLDAENTDLRSRHQRKILERARKMSEKIGRLEIEMQKVQQALLKYEEEQSSRKTSKALQRRSKVQLVEYLYGRRRDSRKPQRSSPCGCMRAKTIDD</sequence>
<feature type="coiled-coil region" evidence="3">
    <location>
        <begin position="582"/>
        <end position="637"/>
    </location>
</feature>
<dbReference type="PROSITE" id="PS51774">
    <property type="entry name" value="NAB"/>
    <property type="match status" value="1"/>
</dbReference>